<protein>
    <submittedName>
        <fullName evidence="1">Uncharacterized protein</fullName>
    </submittedName>
</protein>
<dbReference type="KEGG" id="acel:acsn021_04580"/>
<evidence type="ECO:0000313" key="1">
    <source>
        <dbReference type="EMBL" id="BCJ92889.1"/>
    </source>
</evidence>
<sequence length="360" mass="42058">MYFNYCCNCTTKECTYSSTKNIFELLLNDNYEFAGCPDKEDAIEVQKLLLKMNPNRKPYILNNSSHCTADIRLMNKLNEEIYLEIKRIPFGFESNKEIGSSKALERIVFLISEIFNTYEEHADFIRKNYTICIKNGYICEFDKENFDIEDYIDNSNSNTSEISLFISEFINYVYDNKSNLDKFTFSRNRIPIEIIFKSGLPFNSATESSSPSDSTEDCSSSNVDLHTIELLNVIIQLNDFYFEIPANNSNKINMHEYLKLITDPTPILTQVIKNLDKAKNSFYGIERGRYVIQEIFFKIGNDALYSMENDSVTPIGQQFYNNMITELTSVQYKINEYKNYYDKCFLFFTLGDSTYRSELF</sequence>
<dbReference type="RefSeq" id="WP_207725131.1">
    <property type="nucleotide sequence ID" value="NZ_JACHHS010000008.1"/>
</dbReference>
<accession>A0A6S6QUY9</accession>
<dbReference type="Proteomes" id="UP000515561">
    <property type="component" value="Chromosome"/>
</dbReference>
<evidence type="ECO:0000313" key="2">
    <source>
        <dbReference type="Proteomes" id="UP000515561"/>
    </source>
</evidence>
<proteinExistence type="predicted"/>
<dbReference type="AlphaFoldDB" id="A0A6S6QUY9"/>
<name>A0A6S6QUY9_9FIRM</name>
<gene>
    <name evidence="1" type="ORF">acsn021_04580</name>
</gene>
<reference evidence="1 2" key="1">
    <citation type="journal article" date="2016" name="Int. J. Syst. Evol. Microbiol.">
        <title>Descriptions of Anaerotaenia torta gen. nov., sp. nov. and Anaerocolumna cellulosilytica gen. nov., sp. nov. isolated from a methanogenic reactor of cattle waste.</title>
        <authorList>
            <person name="Uek A."/>
            <person name="Ohtaki Y."/>
            <person name="Kaku N."/>
            <person name="Ueki K."/>
        </authorList>
    </citation>
    <scope>NUCLEOTIDE SEQUENCE [LARGE SCALE GENOMIC DNA]</scope>
    <source>
        <strain evidence="1 2">SN021</strain>
    </source>
</reference>
<dbReference type="EMBL" id="AP023367">
    <property type="protein sequence ID" value="BCJ92889.1"/>
    <property type="molecule type" value="Genomic_DNA"/>
</dbReference>
<organism evidence="1 2">
    <name type="scientific">Anaerocolumna cellulosilytica</name>
    <dbReference type="NCBI Taxonomy" id="433286"/>
    <lineage>
        <taxon>Bacteria</taxon>
        <taxon>Bacillati</taxon>
        <taxon>Bacillota</taxon>
        <taxon>Clostridia</taxon>
        <taxon>Lachnospirales</taxon>
        <taxon>Lachnospiraceae</taxon>
        <taxon>Anaerocolumna</taxon>
    </lineage>
</organism>
<keyword evidence="2" id="KW-1185">Reference proteome</keyword>